<dbReference type="Pfam" id="PF00753">
    <property type="entry name" value="Lactamase_B"/>
    <property type="match status" value="1"/>
</dbReference>
<dbReference type="EMBL" id="SDMR01000002">
    <property type="protein sequence ID" value="TBT95800.1"/>
    <property type="molecule type" value="Genomic_DNA"/>
</dbReference>
<protein>
    <submittedName>
        <fullName evidence="8">ComEC/Rec2 family competence protein</fullName>
    </submittedName>
</protein>
<keyword evidence="9" id="KW-1185">Reference proteome</keyword>
<evidence type="ECO:0000256" key="5">
    <source>
        <dbReference type="ARBA" id="ARBA00023136"/>
    </source>
</evidence>
<dbReference type="RefSeq" id="WP_131170915.1">
    <property type="nucleotide sequence ID" value="NZ_FXTL01000002.1"/>
</dbReference>
<dbReference type="Pfam" id="PF03772">
    <property type="entry name" value="Competence"/>
    <property type="match status" value="1"/>
</dbReference>
<dbReference type="PANTHER" id="PTHR30619">
    <property type="entry name" value="DNA INTERNALIZATION/COMPETENCE PROTEIN COMEC/REC2"/>
    <property type="match status" value="1"/>
</dbReference>
<dbReference type="SUPFAM" id="SSF56281">
    <property type="entry name" value="Metallo-hydrolase/oxidoreductase"/>
    <property type="match status" value="1"/>
</dbReference>
<evidence type="ECO:0000256" key="2">
    <source>
        <dbReference type="ARBA" id="ARBA00022475"/>
    </source>
</evidence>
<evidence type="ECO:0000256" key="3">
    <source>
        <dbReference type="ARBA" id="ARBA00022692"/>
    </source>
</evidence>
<feature type="transmembrane region" description="Helical" evidence="6">
    <location>
        <begin position="485"/>
        <end position="502"/>
    </location>
</feature>
<name>A0A4Q9KP66_PROTD</name>
<evidence type="ECO:0000313" key="8">
    <source>
        <dbReference type="EMBL" id="TBT95800.1"/>
    </source>
</evidence>
<dbReference type="InterPro" id="IPR052159">
    <property type="entry name" value="Competence_DNA_uptake"/>
</dbReference>
<evidence type="ECO:0000256" key="6">
    <source>
        <dbReference type="SAM" id="Phobius"/>
    </source>
</evidence>
<comment type="subcellular location">
    <subcellularLocation>
        <location evidence="1">Cell membrane</location>
        <topology evidence="1">Multi-pass membrane protein</topology>
    </subcellularLocation>
</comment>
<accession>A0A4Q9KP66</accession>
<evidence type="ECO:0000259" key="7">
    <source>
        <dbReference type="SMART" id="SM00849"/>
    </source>
</evidence>
<feature type="transmembrane region" description="Helical" evidence="6">
    <location>
        <begin position="52"/>
        <end position="71"/>
    </location>
</feature>
<dbReference type="AlphaFoldDB" id="A0A4Q9KP66"/>
<feature type="transmembrane region" description="Helical" evidence="6">
    <location>
        <begin position="338"/>
        <end position="356"/>
    </location>
</feature>
<keyword evidence="5 6" id="KW-0472">Membrane</keyword>
<feature type="transmembrane region" description="Helical" evidence="6">
    <location>
        <begin position="28"/>
        <end position="45"/>
    </location>
</feature>
<sequence>MRRTDARPLVLGCSAWAGAWLATSGEQTWWLGGALAAAVVGLVGLRVRRRLLVACAVLALGALLGGVVRVVGLASGEVAYLAREGAVVEIEAVLQGGPRVFLASGTRPQSWMSRAVVTRLSGRDGEWLAGTPVELSATGDDVQQWRRLAPGTTVRVAVRLGQAGPEDGLAALTRARGRPVLLAPPGGVDAAVEAVRSGLRRASDGLDPDARALVPALVVGDTSLMSPDLTARFKTTGLTHLTAVSGANLVLLMVFVRAAVVRLGVRGRLLTGVLAGTVLGFVTLCLAEPSVVRAAAMGMVGLAALGTSTRSRQGLRYLAVAVLALTLWDPWISRSLGFALSVTASAGLLWWAGPWTEAMAKWAPRWLAEATAVPLAAQLATQPIITAISGQVSVVGVLANALAGPLVGPATVLGFLAAGVSTLWLPLASVLAWAAGWCALGLCWIARLGATLPGATTPWPATGWAVLLVTGLCLAAGILAPRALAQRWIAAACALALVIALLRTPSPPGWPPPAWSIVSCDVGQGDATVIAAGPGEAIVVDAGPDPALLSRCLAQLGVARVPLVVLTHLHADHVSGLPTLVGRGVHQVVTSGVRTPASGQALVQQLVGEGVRHVTAQAGDRWTVGRASVQVLAAEPVGSDLQPAEGESSVENDASLLILVAVDGITVLLAGDTEDTGQERLMRLAGSLDVDVLLVPHHGSSRQYPDFLAATTPQVALISVGAKNDYGHPTAKTLKLVNSLTGNVIRTDQHGSIAVGIDQGRLVLTTQR</sequence>
<dbReference type="InterPro" id="IPR036866">
    <property type="entry name" value="RibonucZ/Hydroxyglut_hydro"/>
</dbReference>
<keyword evidence="3 6" id="KW-0812">Transmembrane</keyword>
<dbReference type="PANTHER" id="PTHR30619:SF1">
    <property type="entry name" value="RECOMBINATION PROTEIN 2"/>
    <property type="match status" value="1"/>
</dbReference>
<dbReference type="InterPro" id="IPR001279">
    <property type="entry name" value="Metallo-B-lactamas"/>
</dbReference>
<evidence type="ECO:0000256" key="4">
    <source>
        <dbReference type="ARBA" id="ARBA00022989"/>
    </source>
</evidence>
<feature type="transmembrane region" description="Helical" evidence="6">
    <location>
        <begin position="267"/>
        <end position="284"/>
    </location>
</feature>
<reference evidence="8 9" key="1">
    <citation type="submission" date="2019-01" db="EMBL/GenBank/DDBJ databases">
        <title>Lactibacter flavus gen. nov., sp. nov., a novel bacterium of the family Propionibacteriaceae isolated from raw milk and dairy products.</title>
        <authorList>
            <person name="Huptas C."/>
            <person name="Wenning M."/>
            <person name="Breitenwieser F."/>
            <person name="Doll E."/>
            <person name="Von Neubeck M."/>
            <person name="Busse H.-J."/>
            <person name="Scherer S."/>
        </authorList>
    </citation>
    <scope>NUCLEOTIDE SEQUENCE [LARGE SCALE GENOMIC DNA]</scope>
    <source>
        <strain evidence="8 9">DSM 22130</strain>
    </source>
</reference>
<feature type="transmembrane region" description="Helical" evidence="6">
    <location>
        <begin position="423"/>
        <end position="446"/>
    </location>
</feature>
<keyword evidence="2" id="KW-1003">Cell membrane</keyword>
<keyword evidence="4 6" id="KW-1133">Transmembrane helix</keyword>
<gene>
    <name evidence="8" type="ORF">ET996_02135</name>
</gene>
<feature type="transmembrane region" description="Helical" evidence="6">
    <location>
        <begin position="458"/>
        <end position="479"/>
    </location>
</feature>
<feature type="transmembrane region" description="Helical" evidence="6">
    <location>
        <begin position="392"/>
        <end position="417"/>
    </location>
</feature>
<evidence type="ECO:0000313" key="9">
    <source>
        <dbReference type="Proteomes" id="UP000291933"/>
    </source>
</evidence>
<dbReference type="NCBIfam" id="TIGR00360">
    <property type="entry name" value="ComEC_N-term"/>
    <property type="match status" value="1"/>
</dbReference>
<dbReference type="CDD" id="cd07731">
    <property type="entry name" value="ComA-like_MBL-fold"/>
    <property type="match status" value="1"/>
</dbReference>
<dbReference type="InterPro" id="IPR035681">
    <property type="entry name" value="ComA-like_MBL"/>
</dbReference>
<comment type="caution">
    <text evidence="8">The sequence shown here is derived from an EMBL/GenBank/DDBJ whole genome shotgun (WGS) entry which is preliminary data.</text>
</comment>
<dbReference type="SMART" id="SM00849">
    <property type="entry name" value="Lactamase_B"/>
    <property type="match status" value="1"/>
</dbReference>
<dbReference type="OrthoDB" id="7177610at2"/>
<organism evidence="8 9">
    <name type="scientific">Propioniciclava tarda</name>
    <dbReference type="NCBI Taxonomy" id="433330"/>
    <lineage>
        <taxon>Bacteria</taxon>
        <taxon>Bacillati</taxon>
        <taxon>Actinomycetota</taxon>
        <taxon>Actinomycetes</taxon>
        <taxon>Propionibacteriales</taxon>
        <taxon>Propionibacteriaceae</taxon>
        <taxon>Propioniciclava</taxon>
    </lineage>
</organism>
<feature type="domain" description="Metallo-beta-lactamase" evidence="7">
    <location>
        <begin position="524"/>
        <end position="723"/>
    </location>
</feature>
<dbReference type="InterPro" id="IPR004477">
    <property type="entry name" value="ComEC_N"/>
</dbReference>
<dbReference type="GO" id="GO:0005886">
    <property type="term" value="C:plasma membrane"/>
    <property type="evidence" value="ECO:0007669"/>
    <property type="project" value="UniProtKB-SubCell"/>
</dbReference>
<dbReference type="Gene3D" id="3.60.15.10">
    <property type="entry name" value="Ribonuclease Z/Hydroxyacylglutathione hydrolase-like"/>
    <property type="match status" value="1"/>
</dbReference>
<evidence type="ECO:0000256" key="1">
    <source>
        <dbReference type="ARBA" id="ARBA00004651"/>
    </source>
</evidence>
<dbReference type="Proteomes" id="UP000291933">
    <property type="component" value="Unassembled WGS sequence"/>
</dbReference>
<feature type="transmembrane region" description="Helical" evidence="6">
    <location>
        <begin position="238"/>
        <end position="260"/>
    </location>
</feature>
<proteinExistence type="predicted"/>